<organism evidence="3 4">
    <name type="scientific">Cirrhinus molitorella</name>
    <name type="common">mud carp</name>
    <dbReference type="NCBI Taxonomy" id="172907"/>
    <lineage>
        <taxon>Eukaryota</taxon>
        <taxon>Metazoa</taxon>
        <taxon>Chordata</taxon>
        <taxon>Craniata</taxon>
        <taxon>Vertebrata</taxon>
        <taxon>Euteleostomi</taxon>
        <taxon>Actinopterygii</taxon>
        <taxon>Neopterygii</taxon>
        <taxon>Teleostei</taxon>
        <taxon>Ostariophysi</taxon>
        <taxon>Cypriniformes</taxon>
        <taxon>Cyprinidae</taxon>
        <taxon>Labeoninae</taxon>
        <taxon>Labeonini</taxon>
        <taxon>Cirrhinus</taxon>
    </lineage>
</organism>
<dbReference type="PANTHER" id="PTHR37162">
    <property type="entry name" value="HAT FAMILY DIMERISATION DOMAINCONTAINING PROTEIN-RELATED"/>
    <property type="match status" value="1"/>
</dbReference>
<evidence type="ECO:0000313" key="4">
    <source>
        <dbReference type="Proteomes" id="UP001558613"/>
    </source>
</evidence>
<feature type="compositionally biased region" description="Basic and acidic residues" evidence="1">
    <location>
        <begin position="46"/>
        <end position="59"/>
    </location>
</feature>
<proteinExistence type="predicted"/>
<dbReference type="Pfam" id="PF05699">
    <property type="entry name" value="Dimer_Tnp_hAT"/>
    <property type="match status" value="1"/>
</dbReference>
<dbReference type="SUPFAM" id="SSF53098">
    <property type="entry name" value="Ribonuclease H-like"/>
    <property type="match status" value="1"/>
</dbReference>
<evidence type="ECO:0000256" key="1">
    <source>
        <dbReference type="SAM" id="MobiDB-lite"/>
    </source>
</evidence>
<keyword evidence="4" id="KW-1185">Reference proteome</keyword>
<comment type="caution">
    <text evidence="3">The sequence shown here is derived from an EMBL/GenBank/DDBJ whole genome shotgun (WGS) entry which is preliminary data.</text>
</comment>
<reference evidence="3 4" key="1">
    <citation type="submission" date="2023-09" db="EMBL/GenBank/DDBJ databases">
        <authorList>
            <person name="Wang M."/>
        </authorList>
    </citation>
    <scope>NUCLEOTIDE SEQUENCE [LARGE SCALE GENOMIC DNA]</scope>
    <source>
        <strain evidence="3">GT-2023</strain>
        <tissue evidence="3">Liver</tissue>
    </source>
</reference>
<dbReference type="Proteomes" id="UP001558613">
    <property type="component" value="Unassembled WGS sequence"/>
</dbReference>
<sequence length="574" mass="65831">MKTGCSLLIGPVCTNHIFPAPYKVSADPPPARQLLKKMSILKYFKKREGKDTSEDRDSRPILSNVSEEQRQDHENEHDKDDIETVKRRKVINDDKERNEDGAGERTEDGLGKPPETRRAEVKMAATMVQHNIPLAFSDHLSPLLKECFPDSQIAQRYSSARTKTSAIINKCIAPYLMNEQVKNLCSQPFTLATDGSNDTGCPCHIAHNNAHAGGLVYSEISGFDVEDFCIDVAYWFKSSTKRKNMLDEFCVFCDTKYMEVLQHLGVRWLSLDLAVNRILRLYSALKSYFTSTDEKQARFVRLRARFEDPMTEVHLLCYQSLLPTFIEFNLLFQRLDPCLHLLHGQMRSFIRKLMSKFLKPAAFKIISLETVDLLGQENQLPDLQLCLGLTTKATLRGLHEAGDIPSSDVDKFYKAARGFLVRSTEYALTKLPLREPLLSHAQFVDFRQRLDSKLDDVLYFVQRYSHHLPFGDAREQDHLGEEFFDFQMLEDTDIPEKVWKTALVKVAGEKEFHRMDIIWAHLSGMRSRVTSELRFQRLSKVAQLVLCLPHSNADSERIFSAIGLNKTETRISCR</sequence>
<feature type="region of interest" description="Disordered" evidence="1">
    <location>
        <begin position="46"/>
        <end position="117"/>
    </location>
</feature>
<name>A0ABR3MVY8_9TELE</name>
<accession>A0ABR3MVY8</accession>
<feature type="domain" description="HAT C-terminal dimerisation" evidence="2">
    <location>
        <begin position="532"/>
        <end position="573"/>
    </location>
</feature>
<dbReference type="EMBL" id="JAYMGO010000009">
    <property type="protein sequence ID" value="KAL1268761.1"/>
    <property type="molecule type" value="Genomic_DNA"/>
</dbReference>
<dbReference type="PANTHER" id="PTHR37162:SF1">
    <property type="entry name" value="BED-TYPE DOMAIN-CONTAINING PROTEIN"/>
    <property type="match status" value="1"/>
</dbReference>
<dbReference type="InterPro" id="IPR008906">
    <property type="entry name" value="HATC_C_dom"/>
</dbReference>
<evidence type="ECO:0000259" key="2">
    <source>
        <dbReference type="Pfam" id="PF05699"/>
    </source>
</evidence>
<feature type="compositionally biased region" description="Basic and acidic residues" evidence="1">
    <location>
        <begin position="67"/>
        <end position="117"/>
    </location>
</feature>
<evidence type="ECO:0000313" key="3">
    <source>
        <dbReference type="EMBL" id="KAL1268761.1"/>
    </source>
</evidence>
<dbReference type="InterPro" id="IPR012337">
    <property type="entry name" value="RNaseH-like_sf"/>
</dbReference>
<protein>
    <recommendedName>
        <fullName evidence="2">HAT C-terminal dimerisation domain-containing protein</fullName>
    </recommendedName>
</protein>
<gene>
    <name evidence="3" type="ORF">QQF64_034124</name>
</gene>